<dbReference type="InterPro" id="IPR036259">
    <property type="entry name" value="MFS_trans_sf"/>
</dbReference>
<comment type="caution">
    <text evidence="2">The sequence shown here is derived from an EMBL/GenBank/DDBJ whole genome shotgun (WGS) entry which is preliminary data.</text>
</comment>
<reference evidence="3" key="2">
    <citation type="submission" date="2016-02" db="EMBL/GenBank/DDBJ databases">
        <title>Draft genome sequence of five rapidly growing Mycobacterium species.</title>
        <authorList>
            <person name="Katahira K."/>
            <person name="Gotou Y."/>
            <person name="Iida K."/>
            <person name="Ogura Y."/>
            <person name="Hayashi T."/>
        </authorList>
    </citation>
    <scope>NUCLEOTIDE SEQUENCE [LARGE SCALE GENOMIC DNA]</scope>
    <source>
        <strain evidence="3">JCM6368</strain>
    </source>
</reference>
<dbReference type="InterPro" id="IPR011701">
    <property type="entry name" value="MFS"/>
</dbReference>
<dbReference type="PANTHER" id="PTHR23527:SF1">
    <property type="entry name" value="BLL3282 PROTEIN"/>
    <property type="match status" value="1"/>
</dbReference>
<feature type="transmembrane region" description="Helical" evidence="1">
    <location>
        <begin position="163"/>
        <end position="182"/>
    </location>
</feature>
<sequence>MTRDSVWRVPGMPALLACAALGFAGFALLLPVAPMWAVRIGADNLGAGAVNSVLMLCTVVAQLLVGRVLRRAGWALTLSLGLVLLGAPALLHPLTASLWQVLVLAAMRGLGFGILTVCGVSGIAALIPQERRGRAIGAYGLAIAAPQFVLIPLGPWLAENVGYQLVFVLSAAPLLGLPLAFARPAPILAHQAHADRLHGISGLAGPIAALVVITAAGGGILTFAPQLGGAVTAFAALLGLTGTAALARWWIGGFADRHGPARFIAPMLGTGAAGLAVIASGIGIGSVMGAVAVVTGCVLLGIAYGALQNLTLVQAFAATGEHARGAVSVAWNVGFDTGTGLGSLVVGALASSFSFPTAFALMTALCVGVGLMWVLSSHDGESGRGATA</sequence>
<dbReference type="Gene3D" id="1.20.1250.20">
    <property type="entry name" value="MFS general substrate transporter like domains"/>
    <property type="match status" value="1"/>
</dbReference>
<dbReference type="AlphaFoldDB" id="A0A124E5E9"/>
<feature type="transmembrane region" description="Helical" evidence="1">
    <location>
        <begin position="329"/>
        <end position="349"/>
    </location>
</feature>
<protein>
    <submittedName>
        <fullName evidence="2">Transport protein</fullName>
    </submittedName>
</protein>
<gene>
    <name evidence="2" type="ORF">RMCFA_6177</name>
</gene>
<feature type="transmembrane region" description="Helical" evidence="1">
    <location>
        <begin position="203"/>
        <end position="224"/>
    </location>
</feature>
<dbReference type="Proteomes" id="UP000069705">
    <property type="component" value="Unassembled WGS sequence"/>
</dbReference>
<feature type="transmembrane region" description="Helical" evidence="1">
    <location>
        <begin position="138"/>
        <end position="157"/>
    </location>
</feature>
<feature type="transmembrane region" description="Helical" evidence="1">
    <location>
        <begin position="355"/>
        <end position="375"/>
    </location>
</feature>
<dbReference type="SUPFAM" id="SSF103473">
    <property type="entry name" value="MFS general substrate transporter"/>
    <property type="match status" value="1"/>
</dbReference>
<feature type="transmembrane region" description="Helical" evidence="1">
    <location>
        <begin position="47"/>
        <end position="65"/>
    </location>
</feature>
<keyword evidence="1" id="KW-0472">Membrane</keyword>
<feature type="transmembrane region" description="Helical" evidence="1">
    <location>
        <begin position="97"/>
        <end position="126"/>
    </location>
</feature>
<dbReference type="RefSeq" id="WP_081104828.1">
    <property type="nucleotide sequence ID" value="NZ_BCSZ01000065.1"/>
</dbReference>
<proteinExistence type="predicted"/>
<dbReference type="PANTHER" id="PTHR23527">
    <property type="entry name" value="BLL3282 PROTEIN"/>
    <property type="match status" value="1"/>
</dbReference>
<reference evidence="2 3" key="1">
    <citation type="journal article" date="2016" name="Genome Announc.">
        <title>Draft Genome Sequences of Five Rapidly Growing Mycobacterium Species, M. thermoresistibile, M. fortuitum subsp. acetamidolyticum, M. canariasense, M. brisbanense, and M. novocastrense.</title>
        <authorList>
            <person name="Katahira K."/>
            <person name="Ogura Y."/>
            <person name="Gotoh Y."/>
            <person name="Hayashi T."/>
        </authorList>
    </citation>
    <scope>NUCLEOTIDE SEQUENCE [LARGE SCALE GENOMIC DNA]</scope>
    <source>
        <strain evidence="2 3">JCM6368</strain>
    </source>
</reference>
<feature type="transmembrane region" description="Helical" evidence="1">
    <location>
        <begin position="263"/>
        <end position="284"/>
    </location>
</feature>
<keyword evidence="1" id="KW-0812">Transmembrane</keyword>
<feature type="transmembrane region" description="Helical" evidence="1">
    <location>
        <begin position="290"/>
        <end position="317"/>
    </location>
</feature>
<evidence type="ECO:0000256" key="1">
    <source>
        <dbReference type="SAM" id="Phobius"/>
    </source>
</evidence>
<keyword evidence="1" id="KW-1133">Transmembrane helix</keyword>
<evidence type="ECO:0000313" key="2">
    <source>
        <dbReference type="EMBL" id="GAT06066.1"/>
    </source>
</evidence>
<dbReference type="InterPro" id="IPR052952">
    <property type="entry name" value="MFS-Transporter"/>
</dbReference>
<feature type="transmembrane region" description="Helical" evidence="1">
    <location>
        <begin position="230"/>
        <end position="251"/>
    </location>
</feature>
<accession>A0A124E5E9</accession>
<organism evidence="2 3">
    <name type="scientific">Mycolicibacterium fortuitum subsp. acetamidolyticum</name>
    <dbReference type="NCBI Taxonomy" id="144550"/>
    <lineage>
        <taxon>Bacteria</taxon>
        <taxon>Bacillati</taxon>
        <taxon>Actinomycetota</taxon>
        <taxon>Actinomycetes</taxon>
        <taxon>Mycobacteriales</taxon>
        <taxon>Mycobacteriaceae</taxon>
        <taxon>Mycolicibacterium</taxon>
    </lineage>
</organism>
<name>A0A124E5E9_MYCFO</name>
<feature type="transmembrane region" description="Helical" evidence="1">
    <location>
        <begin position="72"/>
        <end position="91"/>
    </location>
</feature>
<dbReference type="EMBL" id="BCSZ01000065">
    <property type="protein sequence ID" value="GAT06066.1"/>
    <property type="molecule type" value="Genomic_DNA"/>
</dbReference>
<dbReference type="GO" id="GO:0022857">
    <property type="term" value="F:transmembrane transporter activity"/>
    <property type="evidence" value="ECO:0007669"/>
    <property type="project" value="InterPro"/>
</dbReference>
<evidence type="ECO:0000313" key="3">
    <source>
        <dbReference type="Proteomes" id="UP000069705"/>
    </source>
</evidence>
<dbReference type="Pfam" id="PF07690">
    <property type="entry name" value="MFS_1"/>
    <property type="match status" value="1"/>
</dbReference>